<dbReference type="PROSITE" id="PS51898">
    <property type="entry name" value="TYR_RECOMBINASE"/>
    <property type="match status" value="1"/>
</dbReference>
<evidence type="ECO:0000256" key="3">
    <source>
        <dbReference type="ARBA" id="ARBA00023125"/>
    </source>
</evidence>
<dbReference type="GO" id="GO:0006310">
    <property type="term" value="P:DNA recombination"/>
    <property type="evidence" value="ECO:0007669"/>
    <property type="project" value="UniProtKB-KW"/>
</dbReference>
<dbReference type="Gene3D" id="1.10.150.130">
    <property type="match status" value="1"/>
</dbReference>
<keyword evidence="3" id="KW-0238">DNA-binding</keyword>
<proteinExistence type="inferred from homology"/>
<dbReference type="RefSeq" id="WP_079603550.1">
    <property type="nucleotide sequence ID" value="NZ_LT670817.1"/>
</dbReference>
<feature type="domain" description="Tyr recombinase" evidence="5">
    <location>
        <begin position="331"/>
        <end position="527"/>
    </location>
</feature>
<sequence>MASLMVGLNRQKTGGYAARKVIPKDVREEYARVYGVGWEEKLSLPPGYSPHEAKARCGEWLAEIETRIGTLRARKNGKGQPLTRRNAHALAGRWYSWFISKHETDLRTPKHWRSMSNHLVWDVIYPHAPDEYHQDTKRDPEWEWKAHPEVRAAVRPVIAEEAKTASFLLEQGVFLTPEASNLFLDAVEDNLLAAYVRLEGLARGDYGPDVLMDQFPEYVSSSLEANRSIGCWKLLEAWIAGVQPSPSTVARWTTVFKTADARFSDASTITVEAAKEWMNSLIDGKRSADTVATVWRTALKTVFAWGVGEKLIKANPFKDVRISVPRKVTERETKAFTAEEAEAILRAALAYEHPKTVDERARRWVPWLCAYTGARPGEITQLRGSDIQKRGGDYFARLSPSAGKIKTRTARTVPLHEHLVEQGFIQFVDDMGSGPLFYTRRPASAGPEPVQSPAERTRERLGQWVRSLGITDPELRPNHAWRHTFKARAERFGMSERYSDAITGHAPPTAGRAYGKPIPEDLAEAIRTFPRYRL</sequence>
<dbReference type="Proteomes" id="UP000189796">
    <property type="component" value="Chromosome I"/>
</dbReference>
<dbReference type="SUPFAM" id="SSF56349">
    <property type="entry name" value="DNA breaking-rejoining enzymes"/>
    <property type="match status" value="1"/>
</dbReference>
<evidence type="ECO:0000256" key="1">
    <source>
        <dbReference type="ARBA" id="ARBA00008857"/>
    </source>
</evidence>
<protein>
    <submittedName>
        <fullName evidence="6">Site-specific recombinase XerD</fullName>
    </submittedName>
</protein>
<dbReference type="GO" id="GO:0015074">
    <property type="term" value="P:DNA integration"/>
    <property type="evidence" value="ECO:0007669"/>
    <property type="project" value="UniProtKB-KW"/>
</dbReference>
<dbReference type="InterPro" id="IPR010998">
    <property type="entry name" value="Integrase_recombinase_N"/>
</dbReference>
<name>A0A1M5T0G0_9BRAD</name>
<dbReference type="Gene3D" id="1.10.443.10">
    <property type="entry name" value="Intergrase catalytic core"/>
    <property type="match status" value="1"/>
</dbReference>
<dbReference type="EMBL" id="LT670817">
    <property type="protein sequence ID" value="SHH43853.1"/>
    <property type="molecule type" value="Genomic_DNA"/>
</dbReference>
<dbReference type="InterPro" id="IPR050090">
    <property type="entry name" value="Tyrosine_recombinase_XerCD"/>
</dbReference>
<comment type="similarity">
    <text evidence="1">Belongs to the 'phage' integrase family.</text>
</comment>
<dbReference type="InterPro" id="IPR013762">
    <property type="entry name" value="Integrase-like_cat_sf"/>
</dbReference>
<dbReference type="PANTHER" id="PTHR30349">
    <property type="entry name" value="PHAGE INTEGRASE-RELATED"/>
    <property type="match status" value="1"/>
</dbReference>
<dbReference type="CDD" id="cd01184">
    <property type="entry name" value="INT_C_like_1"/>
    <property type="match status" value="1"/>
</dbReference>
<keyword evidence="4" id="KW-0233">DNA recombination</keyword>
<evidence type="ECO:0000313" key="7">
    <source>
        <dbReference type="Proteomes" id="UP000189796"/>
    </source>
</evidence>
<reference evidence="6 7" key="1">
    <citation type="submission" date="2016-11" db="EMBL/GenBank/DDBJ databases">
        <authorList>
            <person name="Jaros S."/>
            <person name="Januszkiewicz K."/>
            <person name="Wedrychowicz H."/>
        </authorList>
    </citation>
    <scope>NUCLEOTIDE SEQUENCE [LARGE SCALE GENOMIC DNA]</scope>
    <source>
        <strain evidence="6 7">GAS138</strain>
    </source>
</reference>
<evidence type="ECO:0000313" key="6">
    <source>
        <dbReference type="EMBL" id="SHH43853.1"/>
    </source>
</evidence>
<dbReference type="PANTHER" id="PTHR30349:SF64">
    <property type="entry name" value="PROPHAGE INTEGRASE INTD-RELATED"/>
    <property type="match status" value="1"/>
</dbReference>
<accession>A0A1M5T0G0</accession>
<organism evidence="6 7">
    <name type="scientific">Bradyrhizobium erythrophlei</name>
    <dbReference type="NCBI Taxonomy" id="1437360"/>
    <lineage>
        <taxon>Bacteria</taxon>
        <taxon>Pseudomonadati</taxon>
        <taxon>Pseudomonadota</taxon>
        <taxon>Alphaproteobacteria</taxon>
        <taxon>Hyphomicrobiales</taxon>
        <taxon>Nitrobacteraceae</taxon>
        <taxon>Bradyrhizobium</taxon>
    </lineage>
</organism>
<keyword evidence="2" id="KW-0229">DNA integration</keyword>
<dbReference type="OrthoDB" id="9784724at2"/>
<evidence type="ECO:0000256" key="2">
    <source>
        <dbReference type="ARBA" id="ARBA00022908"/>
    </source>
</evidence>
<dbReference type="InterPro" id="IPR011010">
    <property type="entry name" value="DNA_brk_join_enz"/>
</dbReference>
<gene>
    <name evidence="6" type="ORF">SAMN05443248_4813</name>
</gene>
<evidence type="ECO:0000259" key="5">
    <source>
        <dbReference type="PROSITE" id="PS51898"/>
    </source>
</evidence>
<dbReference type="InterPro" id="IPR002104">
    <property type="entry name" value="Integrase_catalytic"/>
</dbReference>
<evidence type="ECO:0000256" key="4">
    <source>
        <dbReference type="ARBA" id="ARBA00023172"/>
    </source>
</evidence>
<dbReference type="AlphaFoldDB" id="A0A1M5T0G0"/>
<dbReference type="GO" id="GO:0003677">
    <property type="term" value="F:DNA binding"/>
    <property type="evidence" value="ECO:0007669"/>
    <property type="project" value="UniProtKB-KW"/>
</dbReference>